<accession>A0A8S3CU00</accession>
<dbReference type="PANTHER" id="PTHR46276:SF1">
    <property type="entry name" value="E3 UBIQUITIN-PROTEIN LIGASE UBR5"/>
    <property type="match status" value="1"/>
</dbReference>
<dbReference type="Proteomes" id="UP000676336">
    <property type="component" value="Unassembled WGS sequence"/>
</dbReference>
<protein>
    <submittedName>
        <fullName evidence="1">Uncharacterized protein</fullName>
    </submittedName>
</protein>
<feature type="non-terminal residue" evidence="1">
    <location>
        <position position="1"/>
    </location>
</feature>
<feature type="non-terminal residue" evidence="1">
    <location>
        <position position="61"/>
    </location>
</feature>
<comment type="caution">
    <text evidence="1">The sequence shown here is derived from an EMBL/GenBank/DDBJ whole genome shotgun (WGS) entry which is preliminary data.</text>
</comment>
<dbReference type="EMBL" id="CAJOBI010188082">
    <property type="protein sequence ID" value="CAF4951851.1"/>
    <property type="molecule type" value="Genomic_DNA"/>
</dbReference>
<organism evidence="1 2">
    <name type="scientific">Rotaria magnacalcarata</name>
    <dbReference type="NCBI Taxonomy" id="392030"/>
    <lineage>
        <taxon>Eukaryota</taxon>
        <taxon>Metazoa</taxon>
        <taxon>Spiralia</taxon>
        <taxon>Gnathifera</taxon>
        <taxon>Rotifera</taxon>
        <taxon>Eurotatoria</taxon>
        <taxon>Bdelloidea</taxon>
        <taxon>Philodinida</taxon>
        <taxon>Philodinidae</taxon>
        <taxon>Rotaria</taxon>
    </lineage>
</organism>
<evidence type="ECO:0000313" key="1">
    <source>
        <dbReference type="EMBL" id="CAF4951851.1"/>
    </source>
</evidence>
<proteinExistence type="predicted"/>
<evidence type="ECO:0000313" key="2">
    <source>
        <dbReference type="Proteomes" id="UP000676336"/>
    </source>
</evidence>
<dbReference type="GO" id="GO:0005634">
    <property type="term" value="C:nucleus"/>
    <property type="evidence" value="ECO:0007669"/>
    <property type="project" value="TreeGrafter"/>
</dbReference>
<dbReference type="PANTHER" id="PTHR46276">
    <property type="entry name" value="E3 UBIQUITIN-PROTEIN LIGASE UBR5"/>
    <property type="match status" value="1"/>
</dbReference>
<dbReference type="GO" id="GO:0090263">
    <property type="term" value="P:positive regulation of canonical Wnt signaling pathway"/>
    <property type="evidence" value="ECO:0007669"/>
    <property type="project" value="TreeGrafter"/>
</dbReference>
<reference evidence="1" key="1">
    <citation type="submission" date="2021-02" db="EMBL/GenBank/DDBJ databases">
        <authorList>
            <person name="Nowell W R."/>
        </authorList>
    </citation>
    <scope>NUCLEOTIDE SEQUENCE</scope>
</reference>
<dbReference type="GO" id="GO:0034450">
    <property type="term" value="F:ubiquitin-ubiquitin ligase activity"/>
    <property type="evidence" value="ECO:0007669"/>
    <property type="project" value="TreeGrafter"/>
</dbReference>
<sequence>NERLLNNKTLTFDKQLNDYAPLFWQPEKRGVYAPRPGKCTPERLMAYRNVGRLIGLCLLQN</sequence>
<name>A0A8S3CU00_9BILA</name>
<dbReference type="GO" id="GO:0000209">
    <property type="term" value="P:protein polyubiquitination"/>
    <property type="evidence" value="ECO:0007669"/>
    <property type="project" value="TreeGrafter"/>
</dbReference>
<gene>
    <name evidence="1" type="ORF">SMN809_LOCUS54160</name>
</gene>
<dbReference type="GO" id="GO:0005737">
    <property type="term" value="C:cytoplasm"/>
    <property type="evidence" value="ECO:0007669"/>
    <property type="project" value="TreeGrafter"/>
</dbReference>
<dbReference type="AlphaFoldDB" id="A0A8S3CU00"/>